<gene>
    <name evidence="16" type="ORF">LSAC_03355</name>
</gene>
<dbReference type="PANTHER" id="PTHR45569:SF1">
    <property type="entry name" value="SENSOR PROTEIN KDPD"/>
    <property type="match status" value="1"/>
</dbReference>
<dbReference type="InterPro" id="IPR038318">
    <property type="entry name" value="KdpD_sf"/>
</dbReference>
<dbReference type="CDD" id="cd00082">
    <property type="entry name" value="HisKA"/>
    <property type="match status" value="1"/>
</dbReference>
<dbReference type="EC" id="2.7.13.3" evidence="3"/>
<dbReference type="InterPro" id="IPR005467">
    <property type="entry name" value="His_kinase_dom"/>
</dbReference>
<dbReference type="GO" id="GO:0034220">
    <property type="term" value="P:monoatomic ion transmembrane transport"/>
    <property type="evidence" value="ECO:0007669"/>
    <property type="project" value="UniProtKB-KW"/>
</dbReference>
<keyword evidence="6 14" id="KW-0812">Transmembrane</keyword>
<dbReference type="OrthoDB" id="9806130at2"/>
<organism evidence="16">
    <name type="scientific">Levilinea saccharolytica</name>
    <dbReference type="NCBI Taxonomy" id="229921"/>
    <lineage>
        <taxon>Bacteria</taxon>
        <taxon>Bacillati</taxon>
        <taxon>Chloroflexota</taxon>
        <taxon>Anaerolineae</taxon>
        <taxon>Anaerolineales</taxon>
        <taxon>Anaerolineaceae</taxon>
        <taxon>Levilinea</taxon>
    </lineage>
</organism>
<evidence type="ECO:0000256" key="1">
    <source>
        <dbReference type="ARBA" id="ARBA00000085"/>
    </source>
</evidence>
<feature type="region of interest" description="Disordered" evidence="13">
    <location>
        <begin position="1"/>
        <end position="34"/>
    </location>
</feature>
<keyword evidence="16" id="KW-0406">Ion transport</keyword>
<feature type="compositionally biased region" description="Polar residues" evidence="13">
    <location>
        <begin position="1"/>
        <end position="16"/>
    </location>
</feature>
<dbReference type="InterPro" id="IPR004358">
    <property type="entry name" value="Sig_transdc_His_kin-like_C"/>
</dbReference>
<evidence type="ECO:0000256" key="7">
    <source>
        <dbReference type="ARBA" id="ARBA00022741"/>
    </source>
</evidence>
<comment type="subcellular location">
    <subcellularLocation>
        <location evidence="2">Membrane</location>
        <topology evidence="2">Multi-pass membrane protein</topology>
    </subcellularLocation>
</comment>
<dbReference type="Gene3D" id="3.30.450.40">
    <property type="match status" value="1"/>
</dbReference>
<dbReference type="InterPro" id="IPR029016">
    <property type="entry name" value="GAF-like_dom_sf"/>
</dbReference>
<dbReference type="Gene3D" id="1.10.287.130">
    <property type="match status" value="1"/>
</dbReference>
<accession>A0A0M9U376</accession>
<keyword evidence="8 16" id="KW-0418">Kinase</keyword>
<evidence type="ECO:0000256" key="5">
    <source>
        <dbReference type="ARBA" id="ARBA00022679"/>
    </source>
</evidence>
<evidence type="ECO:0000256" key="11">
    <source>
        <dbReference type="ARBA" id="ARBA00023012"/>
    </source>
</evidence>
<dbReference type="GO" id="GO:0000155">
    <property type="term" value="F:phosphorelay sensor kinase activity"/>
    <property type="evidence" value="ECO:0007669"/>
    <property type="project" value="InterPro"/>
</dbReference>
<dbReference type="RefSeq" id="WP_113918800.1">
    <property type="nucleotide sequence ID" value="NZ_BBXZ01000177.1"/>
</dbReference>
<dbReference type="InterPro" id="IPR027417">
    <property type="entry name" value="P-loop_NTPase"/>
</dbReference>
<evidence type="ECO:0000256" key="13">
    <source>
        <dbReference type="SAM" id="MobiDB-lite"/>
    </source>
</evidence>
<evidence type="ECO:0000256" key="4">
    <source>
        <dbReference type="ARBA" id="ARBA00022553"/>
    </source>
</evidence>
<keyword evidence="10 14" id="KW-1133">Transmembrane helix</keyword>
<dbReference type="CDD" id="cd00075">
    <property type="entry name" value="HATPase"/>
    <property type="match status" value="1"/>
</dbReference>
<dbReference type="InterPro" id="IPR003661">
    <property type="entry name" value="HisK_dim/P_dom"/>
</dbReference>
<keyword evidence="4" id="KW-0597">Phosphoprotein</keyword>
<name>A0A0M9U376_9CHLR</name>
<keyword evidence="12 14" id="KW-0472">Membrane</keyword>
<keyword evidence="7" id="KW-0547">Nucleotide-binding</keyword>
<evidence type="ECO:0000256" key="8">
    <source>
        <dbReference type="ARBA" id="ARBA00022777"/>
    </source>
</evidence>
<evidence type="ECO:0000256" key="2">
    <source>
        <dbReference type="ARBA" id="ARBA00004141"/>
    </source>
</evidence>
<reference evidence="16" key="1">
    <citation type="journal article" date="2015" name="Genome Announc.">
        <title>Draft Genome Sequences of Anaerolinea thermolimosa IMO-1, Bellilinea caldifistulae GOMI-1, Leptolinea tardivitalis YMTK-2, Levilinea saccharolytica KIBI-1, Longilinea arvoryzae KOME-1, Previously Described as Members of the Class Anaerolineae (Chloroflexi).</title>
        <authorList>
            <person name="Matsuura N."/>
            <person name="Tourlousse M.D."/>
            <person name="Ohashi A."/>
            <person name="Hugenholtz P."/>
            <person name="Sekiguchi Y."/>
        </authorList>
    </citation>
    <scope>NUCLEOTIDE SEQUENCE</scope>
    <source>
        <strain evidence="16">KIBI-1</strain>
    </source>
</reference>
<dbReference type="Gene3D" id="3.40.50.300">
    <property type="entry name" value="P-loop containing nucleotide triphosphate hydrolases"/>
    <property type="match status" value="1"/>
</dbReference>
<dbReference type="InterPro" id="IPR025201">
    <property type="entry name" value="KdpD_TM"/>
</dbReference>
<dbReference type="Gene3D" id="3.40.50.620">
    <property type="entry name" value="HUPs"/>
    <property type="match status" value="1"/>
</dbReference>
<feature type="transmembrane region" description="Helical" evidence="14">
    <location>
        <begin position="408"/>
        <end position="426"/>
    </location>
</feature>
<dbReference type="SUPFAM" id="SSF47384">
    <property type="entry name" value="Homodimeric domain of signal transducing histidine kinase"/>
    <property type="match status" value="1"/>
</dbReference>
<dbReference type="Pfam" id="PF00512">
    <property type="entry name" value="HisKA"/>
    <property type="match status" value="1"/>
</dbReference>
<keyword evidence="9" id="KW-0067">ATP-binding</keyword>
<dbReference type="InterPro" id="IPR036890">
    <property type="entry name" value="HATPase_C_sf"/>
</dbReference>
<dbReference type="GO" id="GO:0005524">
    <property type="term" value="F:ATP binding"/>
    <property type="evidence" value="ECO:0007669"/>
    <property type="project" value="UniProtKB-KW"/>
</dbReference>
<dbReference type="Pfam" id="PF13492">
    <property type="entry name" value="GAF_3"/>
    <property type="match status" value="1"/>
</dbReference>
<dbReference type="Gene3D" id="1.20.120.620">
    <property type="entry name" value="Backbone structure of the membrane domain of e. Coli histidine kinase receptor kdpd"/>
    <property type="match status" value="1"/>
</dbReference>
<dbReference type="Gene3D" id="3.30.565.10">
    <property type="entry name" value="Histidine kinase-like ATPase, C-terminal domain"/>
    <property type="match status" value="1"/>
</dbReference>
<dbReference type="InterPro" id="IPR003594">
    <property type="entry name" value="HATPase_dom"/>
</dbReference>
<dbReference type="Pfam" id="PF13493">
    <property type="entry name" value="DUF4118"/>
    <property type="match status" value="1"/>
</dbReference>
<dbReference type="InterPro" id="IPR003852">
    <property type="entry name" value="Sig_transdc_His_kinase_KdpD_N"/>
</dbReference>
<dbReference type="PANTHER" id="PTHR45569">
    <property type="entry name" value="SENSOR PROTEIN KDPD"/>
    <property type="match status" value="1"/>
</dbReference>
<feature type="transmembrane region" description="Helical" evidence="14">
    <location>
        <begin position="438"/>
        <end position="466"/>
    </location>
</feature>
<dbReference type="PRINTS" id="PR00344">
    <property type="entry name" value="BCTRLSENSOR"/>
</dbReference>
<dbReference type="InterPro" id="IPR006016">
    <property type="entry name" value="UspA"/>
</dbReference>
<evidence type="ECO:0000256" key="3">
    <source>
        <dbReference type="ARBA" id="ARBA00012438"/>
    </source>
</evidence>
<dbReference type="CDD" id="cd01987">
    <property type="entry name" value="USP_KdpD-like"/>
    <property type="match status" value="1"/>
</dbReference>
<keyword evidence="16" id="KW-0407">Ion channel</keyword>
<evidence type="ECO:0000256" key="12">
    <source>
        <dbReference type="ARBA" id="ARBA00023136"/>
    </source>
</evidence>
<protein>
    <recommendedName>
        <fullName evidence="3">histidine kinase</fullName>
        <ecNumber evidence="3">2.7.13.3</ecNumber>
    </recommendedName>
</protein>
<evidence type="ECO:0000256" key="9">
    <source>
        <dbReference type="ARBA" id="ARBA00022840"/>
    </source>
</evidence>
<dbReference type="SMART" id="SM00387">
    <property type="entry name" value="HATPase_c"/>
    <property type="match status" value="1"/>
</dbReference>
<keyword evidence="5" id="KW-0808">Transferase</keyword>
<evidence type="ECO:0000256" key="14">
    <source>
        <dbReference type="SAM" id="Phobius"/>
    </source>
</evidence>
<evidence type="ECO:0000259" key="15">
    <source>
        <dbReference type="PROSITE" id="PS50109"/>
    </source>
</evidence>
<dbReference type="PROSITE" id="PS50109">
    <property type="entry name" value="HIS_KIN"/>
    <property type="match status" value="1"/>
</dbReference>
<sequence>MPDSSETPSTRMTPSNPLGVFPHSTRGEGEAANPQRGRLKVYLGYAAGVGKTSAMLSAARDRAEAGVDVAVGVVNTHNRPEMEALLSDLPQIPLRKILSPERVQTEMDLDAVLNRRPALVLVDELAHANLPGSRHPRRYQDVLDLLEAGLDVYTTLNIQQLESLGDVVQQITGGIVVDALPDFVLDGADEIELVDLPPDELLERLRDGKVHLPPEGPETQPGFFRKGNLTALRELALRRTAARVDVQMRDYMAARDITGPWAAGERILVCVSSHPLAERLVRTGRRLAGDLDAPWTVAFVETPGHVRMRPEQQQRLNQTLLLAEQMGAEVVRLTGVNAAETLLAYAHAHNITKLVVGKPRWPRWVEWARGSITQQILRKSGSVDVFIIGETAAEEKSPSMRVFLHSPAWRYAAAAVLVGGVTLLGVPLHGRIEPTNLVMIYLTAVVLAALFLGRGPSMLASLLSVLAFDFFFIRPTLTLSVADTEYLITFAGLLLVGLVISNSAALVREQVEQLRKREAFTAAINALSRDLTGLSDLDEMLRAVIRRIQTDFSRDVVLLLPENNHLKVAAASPRLEKLGEEEMTAALWAFQHNRETGLGTSTLPQAAMRCIPLQTVHGLVGVMGVQPAEAQGLLTADQRHLLESFASLAALAIERARLAQQASQTQVLQSTEKLQAALLHSISHELRTPLVTITGALSSLAEGEAAPALQRELAEAAYGEARRMNILVGNLLDMSRLESGAFRLNRQPSDLWDLAGVALSQFGERHPERQVLTDLAEDAPLLDVDMALMVQVLVNLLDNAAKYSPVPAPIRLLGRLEGEDVILSVADEGVGIPPEDLERVFDKFYRVQTPAGPSGTGLGLAIARGIVEAHGGRIWAQNRPGGGTIISIQLARWAERQVG</sequence>
<dbReference type="EMBL" id="DF967975">
    <property type="protein sequence ID" value="GAP19453.1"/>
    <property type="molecule type" value="Genomic_DNA"/>
</dbReference>
<dbReference type="SMART" id="SM00388">
    <property type="entry name" value="HisKA"/>
    <property type="match status" value="1"/>
</dbReference>
<dbReference type="GO" id="GO:0005886">
    <property type="term" value="C:plasma membrane"/>
    <property type="evidence" value="ECO:0007669"/>
    <property type="project" value="TreeGrafter"/>
</dbReference>
<dbReference type="FunFam" id="3.30.565.10:FF:000006">
    <property type="entry name" value="Sensor histidine kinase WalK"/>
    <property type="match status" value="1"/>
</dbReference>
<dbReference type="SUPFAM" id="SSF55874">
    <property type="entry name" value="ATPase domain of HSP90 chaperone/DNA topoisomerase II/histidine kinase"/>
    <property type="match status" value="1"/>
</dbReference>
<dbReference type="InterPro" id="IPR036097">
    <property type="entry name" value="HisK_dim/P_sf"/>
</dbReference>
<keyword evidence="16" id="KW-0813">Transport</keyword>
<keyword evidence="11" id="KW-0902">Two-component regulatory system</keyword>
<dbReference type="Pfam" id="PF00582">
    <property type="entry name" value="Usp"/>
    <property type="match status" value="1"/>
</dbReference>
<dbReference type="InterPro" id="IPR052023">
    <property type="entry name" value="Histidine_kinase_KdpD"/>
</dbReference>
<comment type="catalytic activity">
    <reaction evidence="1">
        <text>ATP + protein L-histidine = ADP + protein N-phospho-L-histidine.</text>
        <dbReference type="EC" id="2.7.13.3"/>
    </reaction>
</comment>
<evidence type="ECO:0000313" key="16">
    <source>
        <dbReference type="EMBL" id="GAP19453.1"/>
    </source>
</evidence>
<dbReference type="Pfam" id="PF02518">
    <property type="entry name" value="HATPase_c"/>
    <property type="match status" value="1"/>
</dbReference>
<evidence type="ECO:0000256" key="10">
    <source>
        <dbReference type="ARBA" id="ARBA00022989"/>
    </source>
</evidence>
<dbReference type="InterPro" id="IPR003018">
    <property type="entry name" value="GAF"/>
</dbReference>
<evidence type="ECO:0000256" key="6">
    <source>
        <dbReference type="ARBA" id="ARBA00022692"/>
    </source>
</evidence>
<dbReference type="SUPFAM" id="SSF52402">
    <property type="entry name" value="Adenine nucleotide alpha hydrolases-like"/>
    <property type="match status" value="1"/>
</dbReference>
<dbReference type="InterPro" id="IPR014729">
    <property type="entry name" value="Rossmann-like_a/b/a_fold"/>
</dbReference>
<dbReference type="SUPFAM" id="SSF55781">
    <property type="entry name" value="GAF domain-like"/>
    <property type="match status" value="1"/>
</dbReference>
<dbReference type="AlphaFoldDB" id="A0A0M9U376"/>
<feature type="transmembrane region" description="Helical" evidence="14">
    <location>
        <begin position="486"/>
        <end position="507"/>
    </location>
</feature>
<dbReference type="Pfam" id="PF02702">
    <property type="entry name" value="KdpD"/>
    <property type="match status" value="1"/>
</dbReference>
<feature type="domain" description="Histidine kinase" evidence="15">
    <location>
        <begin position="681"/>
        <end position="894"/>
    </location>
</feature>
<proteinExistence type="predicted"/>